<evidence type="ECO:0000256" key="6">
    <source>
        <dbReference type="ARBA" id="ARBA00022840"/>
    </source>
</evidence>
<dbReference type="GO" id="GO:0043590">
    <property type="term" value="C:bacterial nucleoid"/>
    <property type="evidence" value="ECO:0007669"/>
    <property type="project" value="TreeGrafter"/>
</dbReference>
<dbReference type="InterPro" id="IPR004604">
    <property type="entry name" value="DNA_recomb/repair_RecN"/>
</dbReference>
<dbReference type="GO" id="GO:0006281">
    <property type="term" value="P:DNA repair"/>
    <property type="evidence" value="ECO:0007669"/>
    <property type="project" value="UniProtKB-KW"/>
</dbReference>
<comment type="similarity">
    <text evidence="2 9">Belongs to the RecN family.</text>
</comment>
<evidence type="ECO:0000313" key="12">
    <source>
        <dbReference type="Proteomes" id="UP000249377"/>
    </source>
</evidence>
<evidence type="ECO:0000256" key="4">
    <source>
        <dbReference type="ARBA" id="ARBA00022741"/>
    </source>
</evidence>
<dbReference type="FunFam" id="3.40.50.300:FF:000356">
    <property type="entry name" value="DNA repair protein RecN"/>
    <property type="match status" value="1"/>
</dbReference>
<dbReference type="FunFam" id="3.40.50.300:FF:000319">
    <property type="entry name" value="DNA repair protein RecN"/>
    <property type="match status" value="1"/>
</dbReference>
<dbReference type="GO" id="GO:0009432">
    <property type="term" value="P:SOS response"/>
    <property type="evidence" value="ECO:0007669"/>
    <property type="project" value="TreeGrafter"/>
</dbReference>
<accession>A0A328UAA7</accession>
<dbReference type="InterPro" id="IPR027417">
    <property type="entry name" value="P-loop_NTPase"/>
</dbReference>
<protein>
    <recommendedName>
        <fullName evidence="3 9">DNA repair protein RecN</fullName>
    </recommendedName>
    <alternativeName>
        <fullName evidence="8 9">Recombination protein N</fullName>
    </alternativeName>
</protein>
<dbReference type="NCBIfam" id="TIGR00634">
    <property type="entry name" value="recN"/>
    <property type="match status" value="1"/>
</dbReference>
<name>A0A328UAA7_9FIRM</name>
<dbReference type="Gene3D" id="3.40.50.300">
    <property type="entry name" value="P-loop containing nucleotide triphosphate hydrolases"/>
    <property type="match status" value="2"/>
</dbReference>
<dbReference type="PANTHER" id="PTHR11059">
    <property type="entry name" value="DNA REPAIR PROTEIN RECN"/>
    <property type="match status" value="1"/>
</dbReference>
<sequence length="556" mass="61539">MLSELYIENVAVIEKAEIHFVPGLNVLTGETGAGKSILLDSINAVMGERMSRDLIRTGARSSFVCAAFSGLNTRVLKKLEALGYSAEEDAVLLQREVSQEGKNSCRVNGRPATLAVLRELAAGLVNIHGQHESYGLLSSEYHIHYIDRLGNTKALLQEYAAAYQEMCRLQKELGSLQTDEAQKARQVDLLNYQINELEEAGLKAGEQEELAEKKVVYSNSEKIAAALSAIRVLLDGDEDQIGALSAVQSAASEADTAGRYFSEILALSEQLHNIEYELEDCADTLRGLEGRMEYDPQELEQIEERLDQLYRLGLKYGGSEENMLAYLQQCQEELQAIEFSGERALQIKKELEQSSRVVRELADKLSAERRKVGKDFSTRVKEELRFLDMPNVTFSVEQLTTDFSPLGQDKIQFLISTNPGEPEKPLSKIASGGELSRIMLAIKTVLAGSDAIGTLIFDEIDTGISGSAAQKVGEKLKEVSSTRQVICVTHSAQIAAYADGHFFIRKQVQKGRTFTNVQPLDFNERVQELARIMGGETVSELMLKNAEEMLLQRIGS</sequence>
<dbReference type="EMBL" id="QLYR01000005">
    <property type="protein sequence ID" value="RAQ28460.1"/>
    <property type="molecule type" value="Genomic_DNA"/>
</dbReference>
<dbReference type="AlphaFoldDB" id="A0A328UAA7"/>
<dbReference type="Pfam" id="PF02463">
    <property type="entry name" value="SMC_N"/>
    <property type="match status" value="1"/>
</dbReference>
<gene>
    <name evidence="11" type="primary">recN</name>
    <name evidence="11" type="ORF">DPQ25_09035</name>
</gene>
<comment type="function">
    <text evidence="1 9">May be involved in recombinational repair of damaged DNA.</text>
</comment>
<evidence type="ECO:0000256" key="3">
    <source>
        <dbReference type="ARBA" id="ARBA00021315"/>
    </source>
</evidence>
<evidence type="ECO:0000256" key="8">
    <source>
        <dbReference type="ARBA" id="ARBA00033408"/>
    </source>
</evidence>
<dbReference type="RefSeq" id="WP_112332843.1">
    <property type="nucleotide sequence ID" value="NZ_QLYR01000005.1"/>
</dbReference>
<evidence type="ECO:0000256" key="1">
    <source>
        <dbReference type="ARBA" id="ARBA00003618"/>
    </source>
</evidence>
<dbReference type="CDD" id="cd03241">
    <property type="entry name" value="ABC_RecN"/>
    <property type="match status" value="2"/>
</dbReference>
<evidence type="ECO:0000256" key="5">
    <source>
        <dbReference type="ARBA" id="ARBA00022763"/>
    </source>
</evidence>
<reference evidence="11 12" key="1">
    <citation type="submission" date="2018-06" db="EMBL/GenBank/DDBJ databases">
        <title>Noncontiguous genome sequence of Ruminococcaceae bacterium ASD2818.</title>
        <authorList>
            <person name="Chaplin A.V."/>
            <person name="Sokolova S.R."/>
            <person name="Kochetkova T.O."/>
            <person name="Goltsov A.Y."/>
            <person name="Trofimov D.Y."/>
            <person name="Efimov B.A."/>
        </authorList>
    </citation>
    <scope>NUCLEOTIDE SEQUENCE [LARGE SCALE GENOMIC DNA]</scope>
    <source>
        <strain evidence="11 12">ASD2818</strain>
    </source>
</reference>
<dbReference type="InterPro" id="IPR003395">
    <property type="entry name" value="RecF/RecN/SMC_N"/>
</dbReference>
<feature type="domain" description="RecF/RecN/SMC N-terminal" evidence="10">
    <location>
        <begin position="2"/>
        <end position="507"/>
    </location>
</feature>
<keyword evidence="6" id="KW-0067">ATP-binding</keyword>
<keyword evidence="5 9" id="KW-0227">DNA damage</keyword>
<evidence type="ECO:0000259" key="10">
    <source>
        <dbReference type="Pfam" id="PF02463"/>
    </source>
</evidence>
<evidence type="ECO:0000313" key="11">
    <source>
        <dbReference type="EMBL" id="RAQ28460.1"/>
    </source>
</evidence>
<keyword evidence="7 9" id="KW-0234">DNA repair</keyword>
<dbReference type="Proteomes" id="UP000249377">
    <property type="component" value="Unassembled WGS sequence"/>
</dbReference>
<dbReference type="PIRSF" id="PIRSF003128">
    <property type="entry name" value="RecN"/>
    <property type="match status" value="1"/>
</dbReference>
<proteinExistence type="inferred from homology"/>
<evidence type="ECO:0000256" key="7">
    <source>
        <dbReference type="ARBA" id="ARBA00023204"/>
    </source>
</evidence>
<comment type="caution">
    <text evidence="11">The sequence shown here is derived from an EMBL/GenBank/DDBJ whole genome shotgun (WGS) entry which is preliminary data.</text>
</comment>
<dbReference type="SUPFAM" id="SSF52540">
    <property type="entry name" value="P-loop containing nucleoside triphosphate hydrolases"/>
    <property type="match status" value="1"/>
</dbReference>
<evidence type="ECO:0000256" key="9">
    <source>
        <dbReference type="PIRNR" id="PIRNR003128"/>
    </source>
</evidence>
<dbReference type="PANTHER" id="PTHR11059:SF0">
    <property type="entry name" value="DNA REPAIR PROTEIN RECN"/>
    <property type="match status" value="1"/>
</dbReference>
<organism evidence="11 12">
    <name type="scientific">Hydrogeniiclostridium mannosilyticum</name>
    <dbReference type="NCBI Taxonomy" id="2764322"/>
    <lineage>
        <taxon>Bacteria</taxon>
        <taxon>Bacillati</taxon>
        <taxon>Bacillota</taxon>
        <taxon>Clostridia</taxon>
        <taxon>Eubacteriales</taxon>
        <taxon>Acutalibacteraceae</taxon>
        <taxon>Hydrogeniiclostridium</taxon>
    </lineage>
</organism>
<dbReference type="GO" id="GO:0005524">
    <property type="term" value="F:ATP binding"/>
    <property type="evidence" value="ECO:0007669"/>
    <property type="project" value="UniProtKB-KW"/>
</dbReference>
<evidence type="ECO:0000256" key="2">
    <source>
        <dbReference type="ARBA" id="ARBA00009441"/>
    </source>
</evidence>
<keyword evidence="12" id="KW-1185">Reference proteome</keyword>
<dbReference type="GO" id="GO:0006310">
    <property type="term" value="P:DNA recombination"/>
    <property type="evidence" value="ECO:0007669"/>
    <property type="project" value="InterPro"/>
</dbReference>
<keyword evidence="4" id="KW-0547">Nucleotide-binding</keyword>